<dbReference type="GO" id="GO:0005886">
    <property type="term" value="C:plasma membrane"/>
    <property type="evidence" value="ECO:0007669"/>
    <property type="project" value="UniProtKB-SubCell"/>
</dbReference>
<keyword evidence="4 6" id="KW-1133">Transmembrane helix</keyword>
<keyword evidence="9" id="KW-1185">Reference proteome</keyword>
<evidence type="ECO:0000313" key="8">
    <source>
        <dbReference type="EMBL" id="ABC27083.1"/>
    </source>
</evidence>
<keyword evidence="5 6" id="KW-0472">Membrane</keyword>
<dbReference type="Pfam" id="PF13396">
    <property type="entry name" value="PLDc_N"/>
    <property type="match status" value="1"/>
</dbReference>
<evidence type="ECO:0000313" key="9">
    <source>
        <dbReference type="Proteomes" id="UP000000238"/>
    </source>
</evidence>
<evidence type="ECO:0000259" key="7">
    <source>
        <dbReference type="Pfam" id="PF13396"/>
    </source>
</evidence>
<dbReference type="AlphaFoldDB" id="Q2SQJ1"/>
<dbReference type="OrthoDB" id="7559170at2"/>
<dbReference type="HOGENOM" id="CLU_088596_0_0_6"/>
<gene>
    <name evidence="8" type="ordered locus">HCH_00164</name>
</gene>
<dbReference type="Gene3D" id="1.25.40.10">
    <property type="entry name" value="Tetratricopeptide repeat domain"/>
    <property type="match status" value="1"/>
</dbReference>
<evidence type="ECO:0000256" key="3">
    <source>
        <dbReference type="ARBA" id="ARBA00022692"/>
    </source>
</evidence>
<dbReference type="InterPro" id="IPR027379">
    <property type="entry name" value="CLS_N"/>
</dbReference>
<keyword evidence="3 6" id="KW-0812">Transmembrane</keyword>
<name>Q2SQJ1_HAHCH</name>
<dbReference type="EMBL" id="CP000155">
    <property type="protein sequence ID" value="ABC27083.1"/>
    <property type="molecule type" value="Genomic_DNA"/>
</dbReference>
<dbReference type="KEGG" id="hch:HCH_00164"/>
<feature type="domain" description="Cardiolipin synthase N-terminal" evidence="7">
    <location>
        <begin position="10"/>
        <end position="45"/>
    </location>
</feature>
<organism evidence="8 9">
    <name type="scientific">Hahella chejuensis (strain KCTC 2396)</name>
    <dbReference type="NCBI Taxonomy" id="349521"/>
    <lineage>
        <taxon>Bacteria</taxon>
        <taxon>Pseudomonadati</taxon>
        <taxon>Pseudomonadota</taxon>
        <taxon>Gammaproteobacteria</taxon>
        <taxon>Oceanospirillales</taxon>
        <taxon>Hahellaceae</taxon>
        <taxon>Hahella</taxon>
    </lineage>
</organism>
<evidence type="ECO:0000256" key="5">
    <source>
        <dbReference type="ARBA" id="ARBA00023136"/>
    </source>
</evidence>
<reference evidence="8 9" key="1">
    <citation type="journal article" date="2005" name="Nucleic Acids Res.">
        <title>Genomic blueprint of Hahella chejuensis, a marine microbe producing an algicidal agent.</title>
        <authorList>
            <person name="Jeong H."/>
            <person name="Yim J.H."/>
            <person name="Lee C."/>
            <person name="Choi S.-H."/>
            <person name="Park Y.K."/>
            <person name="Yoon S.H."/>
            <person name="Hur C.-G."/>
            <person name="Kang H.-Y."/>
            <person name="Kim D."/>
            <person name="Lee H.H."/>
            <person name="Park K.H."/>
            <person name="Park S.-H."/>
            <person name="Park H.-S."/>
            <person name="Lee H.K."/>
            <person name="Oh T.K."/>
            <person name="Kim J.F."/>
        </authorList>
    </citation>
    <scope>NUCLEOTIDE SEQUENCE [LARGE SCALE GENOMIC DNA]</scope>
    <source>
        <strain evidence="8 9">KCTC 2396</strain>
    </source>
</reference>
<dbReference type="Proteomes" id="UP000000238">
    <property type="component" value="Chromosome"/>
</dbReference>
<protein>
    <submittedName>
        <fullName evidence="8">Uncharacterized protein conserved in bacteria containing a divergent form of TPR repeats</fullName>
    </submittedName>
</protein>
<comment type="subcellular location">
    <subcellularLocation>
        <location evidence="1">Cell membrane</location>
        <topology evidence="1">Multi-pass membrane protein</topology>
    </subcellularLocation>
</comment>
<dbReference type="InterPro" id="IPR014562">
    <property type="entry name" value="UCP030959_TPR_rpt-cont"/>
</dbReference>
<accession>Q2SQJ1</accession>
<dbReference type="RefSeq" id="WP_011394160.1">
    <property type="nucleotide sequence ID" value="NC_007645.1"/>
</dbReference>
<evidence type="ECO:0000256" key="6">
    <source>
        <dbReference type="SAM" id="Phobius"/>
    </source>
</evidence>
<evidence type="ECO:0000256" key="1">
    <source>
        <dbReference type="ARBA" id="ARBA00004651"/>
    </source>
</evidence>
<sequence length="245" mass="27818">MPIFALSIIFQVALVVHIVKTGRSTTWIWIVVMLPFAGSVAYLLVEVLPELAGSRTGRNAQRKMQSIVNPDKAVKQAAFNYSITDSVETSMRLAEEWLAKGMFGEAKAMYEKSLKGIHQTDPHIMYGLARSEFGLKNFGAVRSVMDDLIRHNPDFKNAEAHLLYARALAELNETSAAQHEFEALEAYFPGPEASYWFGMFLKAQGRERDSQEQFKKILEKAKVSGRHYHSYHKKWLKLAKQEYTG</sequence>
<dbReference type="PIRSF" id="PIRSF030959">
    <property type="entry name" value="UCP030959"/>
    <property type="match status" value="1"/>
</dbReference>
<dbReference type="SUPFAM" id="SSF48452">
    <property type="entry name" value="TPR-like"/>
    <property type="match status" value="1"/>
</dbReference>
<evidence type="ECO:0000256" key="4">
    <source>
        <dbReference type="ARBA" id="ARBA00022989"/>
    </source>
</evidence>
<dbReference type="InterPro" id="IPR011990">
    <property type="entry name" value="TPR-like_helical_dom_sf"/>
</dbReference>
<proteinExistence type="predicted"/>
<dbReference type="eggNOG" id="COG4700">
    <property type="taxonomic scope" value="Bacteria"/>
</dbReference>
<dbReference type="STRING" id="349521.HCH_00164"/>
<keyword evidence="2" id="KW-1003">Cell membrane</keyword>
<feature type="transmembrane region" description="Helical" evidence="6">
    <location>
        <begin position="28"/>
        <end position="48"/>
    </location>
</feature>
<evidence type="ECO:0000256" key="2">
    <source>
        <dbReference type="ARBA" id="ARBA00022475"/>
    </source>
</evidence>